<evidence type="ECO:0000313" key="3">
    <source>
        <dbReference type="Proteomes" id="UP000076489"/>
    </source>
</evidence>
<keyword evidence="1" id="KW-0472">Membrane</keyword>
<reference evidence="3" key="1">
    <citation type="submission" date="2016-03" db="EMBL/GenBank/DDBJ databases">
        <authorList>
            <person name="Ray J."/>
            <person name="Price M."/>
            <person name="Deutschbauer A."/>
        </authorList>
    </citation>
    <scope>NUCLEOTIDE SEQUENCE [LARGE SCALE GENOMIC DNA]</scope>
    <source>
        <strain evidence="3">FW300-N1B4</strain>
    </source>
</reference>
<sequence length="59" mass="6343">MKNFKFGHVLMALIFIAAVVAIVFGLLKHDVILIGFGVCSVLCIICDALVLKITPNVEA</sequence>
<dbReference type="Proteomes" id="UP000076489">
    <property type="component" value="Unassembled WGS sequence"/>
</dbReference>
<dbReference type="RefSeq" id="WP_063340829.1">
    <property type="nucleotide sequence ID" value="NZ_LUKJ01000002.1"/>
</dbReference>
<comment type="caution">
    <text evidence="2">The sequence shown here is derived from an EMBL/GenBank/DDBJ whole genome shotgun (WGS) entry which is preliminary data.</text>
</comment>
<evidence type="ECO:0000313" key="2">
    <source>
        <dbReference type="EMBL" id="KZN20783.1"/>
    </source>
</evidence>
<feature type="transmembrane region" description="Helical" evidence="1">
    <location>
        <begin position="7"/>
        <end position="26"/>
    </location>
</feature>
<gene>
    <name evidence="2" type="ORF">A1D17_04370</name>
</gene>
<evidence type="ECO:0000256" key="1">
    <source>
        <dbReference type="SAM" id="Phobius"/>
    </source>
</evidence>
<organism evidence="2 3">
    <name type="scientific">Pseudomonas fluorescens</name>
    <dbReference type="NCBI Taxonomy" id="294"/>
    <lineage>
        <taxon>Bacteria</taxon>
        <taxon>Pseudomonadati</taxon>
        <taxon>Pseudomonadota</taxon>
        <taxon>Gammaproteobacteria</taxon>
        <taxon>Pseudomonadales</taxon>
        <taxon>Pseudomonadaceae</taxon>
        <taxon>Pseudomonas</taxon>
    </lineage>
</organism>
<keyword evidence="1" id="KW-0812">Transmembrane</keyword>
<feature type="transmembrane region" description="Helical" evidence="1">
    <location>
        <begin position="32"/>
        <end position="51"/>
    </location>
</feature>
<proteinExistence type="predicted"/>
<name>A0A166QS87_PSEFL</name>
<dbReference type="EMBL" id="LUKJ01000002">
    <property type="protein sequence ID" value="KZN20783.1"/>
    <property type="molecule type" value="Genomic_DNA"/>
</dbReference>
<accession>A0A166QS87</accession>
<protein>
    <submittedName>
        <fullName evidence="2">Uncharacterized protein</fullName>
    </submittedName>
</protein>
<dbReference type="AlphaFoldDB" id="A0A166QS87"/>
<reference evidence="2 3" key="2">
    <citation type="journal article" date="2018" name="Nature">
        <title>Mutant phenotypes for thousands of bacterial genes of unknown function.</title>
        <authorList>
            <person name="Price M.N."/>
            <person name="Wetmore K.M."/>
            <person name="Waters R.J."/>
            <person name="Callaghan M."/>
            <person name="Ray J."/>
            <person name="Liu H."/>
            <person name="Kuehl J.V."/>
            <person name="Melnyk R.A."/>
            <person name="Lamson J.S."/>
            <person name="Suh Y."/>
            <person name="Carlson H.K."/>
            <person name="Esquivel Z."/>
            <person name="Sadeeshkumar H."/>
            <person name="Chakraborty R."/>
            <person name="Zane G.M."/>
            <person name="Rubin B.E."/>
            <person name="Wall J.D."/>
            <person name="Visel A."/>
            <person name="Bristow J."/>
            <person name="Blow M.J."/>
            <person name="Arkin A.P."/>
            <person name="Deutschbauer A.M."/>
        </authorList>
    </citation>
    <scope>NUCLEOTIDE SEQUENCE [LARGE SCALE GENOMIC DNA]</scope>
    <source>
        <strain evidence="2 3">FW300-N1B4</strain>
    </source>
</reference>
<keyword evidence="1" id="KW-1133">Transmembrane helix</keyword>